<comment type="caution">
    <text evidence="3">The sequence shown here is derived from an EMBL/GenBank/DDBJ whole genome shotgun (WGS) entry which is preliminary data.</text>
</comment>
<dbReference type="PANTHER" id="PTHR43252">
    <property type="entry name" value="TRANSCRIPTIONAL REGULATOR YQJI"/>
    <property type="match status" value="1"/>
</dbReference>
<dbReference type="InterPro" id="IPR036388">
    <property type="entry name" value="WH-like_DNA-bd_sf"/>
</dbReference>
<feature type="compositionally biased region" description="Basic and acidic residues" evidence="1">
    <location>
        <begin position="136"/>
        <end position="153"/>
    </location>
</feature>
<dbReference type="RefSeq" id="WP_378049136.1">
    <property type="nucleotide sequence ID" value="NZ_JBHMDN010000020.1"/>
</dbReference>
<dbReference type="SUPFAM" id="SSF46785">
    <property type="entry name" value="Winged helix' DNA-binding domain"/>
    <property type="match status" value="1"/>
</dbReference>
<dbReference type="Gene3D" id="1.10.10.10">
    <property type="entry name" value="Winged helix-like DNA-binding domain superfamily/Winged helix DNA-binding domain"/>
    <property type="match status" value="1"/>
</dbReference>
<evidence type="ECO:0000256" key="1">
    <source>
        <dbReference type="SAM" id="MobiDB-lite"/>
    </source>
</evidence>
<dbReference type="InterPro" id="IPR036390">
    <property type="entry name" value="WH_DNA-bd_sf"/>
</dbReference>
<feature type="compositionally biased region" description="Low complexity" evidence="1">
    <location>
        <begin position="207"/>
        <end position="217"/>
    </location>
</feature>
<reference evidence="4" key="1">
    <citation type="journal article" date="2019" name="Int. J. Syst. Evol. Microbiol.">
        <title>The Global Catalogue of Microorganisms (GCM) 10K type strain sequencing project: providing services to taxonomists for standard genome sequencing and annotation.</title>
        <authorList>
            <consortium name="The Broad Institute Genomics Platform"/>
            <consortium name="The Broad Institute Genome Sequencing Center for Infectious Disease"/>
            <person name="Wu L."/>
            <person name="Ma J."/>
        </authorList>
    </citation>
    <scope>NUCLEOTIDE SEQUENCE [LARGE SCALE GENOMIC DNA]</scope>
    <source>
        <strain evidence="4">KCTC 12907</strain>
    </source>
</reference>
<dbReference type="EMBL" id="JBHTAI010000008">
    <property type="protein sequence ID" value="MFC7149723.1"/>
    <property type="molecule type" value="Genomic_DNA"/>
</dbReference>
<dbReference type="Pfam" id="PF03551">
    <property type="entry name" value="PadR"/>
    <property type="match status" value="1"/>
</dbReference>
<feature type="domain" description="Transcription regulator PadR N-terminal" evidence="2">
    <location>
        <begin position="60"/>
        <end position="129"/>
    </location>
</feature>
<accession>A0ABW2F919</accession>
<sequence length="228" mass="26014">MKGNDDRYRQGRNHGWVRHAYEGGREERFFSRFHGGGWGRPGGRGEGKRFFMRGEFKLALLELLESEPMHGYQLIKAMEEKTGGMYSPSPGSIYPNLQLLEDMQLVSSSEQDGKKLYRITEEGKAYLREQAAVGRAEPESRWEHRGGRRPDGRAGRYELREFIKQWPEAVRLLLDEAGAARQQPNSERAERFRRLMVKLQEDLAANSDSTPSDSIPPDSTPPQGDSSE</sequence>
<organism evidence="3 4">
    <name type="scientific">Cohnella cellulosilytica</name>
    <dbReference type="NCBI Taxonomy" id="986710"/>
    <lineage>
        <taxon>Bacteria</taxon>
        <taxon>Bacillati</taxon>
        <taxon>Bacillota</taxon>
        <taxon>Bacilli</taxon>
        <taxon>Bacillales</taxon>
        <taxon>Paenibacillaceae</taxon>
        <taxon>Cohnella</taxon>
    </lineage>
</organism>
<dbReference type="PANTHER" id="PTHR43252:SF2">
    <property type="entry name" value="TRANSCRIPTION REGULATOR, PADR-LIKE FAMILY"/>
    <property type="match status" value="1"/>
</dbReference>
<dbReference type="InterPro" id="IPR005149">
    <property type="entry name" value="Tscrpt_reg_PadR_N"/>
</dbReference>
<evidence type="ECO:0000313" key="3">
    <source>
        <dbReference type="EMBL" id="MFC7149723.1"/>
    </source>
</evidence>
<protein>
    <submittedName>
        <fullName evidence="3">Helix-turn-helix transcriptional regulator</fullName>
    </submittedName>
</protein>
<evidence type="ECO:0000259" key="2">
    <source>
        <dbReference type="Pfam" id="PF03551"/>
    </source>
</evidence>
<feature type="region of interest" description="Disordered" evidence="1">
    <location>
        <begin position="131"/>
        <end position="153"/>
    </location>
</feature>
<name>A0ABW2F919_9BACL</name>
<proteinExistence type="predicted"/>
<keyword evidence="4" id="KW-1185">Reference proteome</keyword>
<feature type="region of interest" description="Disordered" evidence="1">
    <location>
        <begin position="200"/>
        <end position="228"/>
    </location>
</feature>
<gene>
    <name evidence="3" type="ORF">ACFQMJ_14455</name>
</gene>
<evidence type="ECO:0000313" key="4">
    <source>
        <dbReference type="Proteomes" id="UP001596378"/>
    </source>
</evidence>
<dbReference type="Proteomes" id="UP001596378">
    <property type="component" value="Unassembled WGS sequence"/>
</dbReference>